<comment type="caution">
    <text evidence="1">The sequence shown here is derived from an EMBL/GenBank/DDBJ whole genome shotgun (WGS) entry which is preliminary data.</text>
</comment>
<dbReference type="InterPro" id="IPR027417">
    <property type="entry name" value="P-loop_NTPase"/>
</dbReference>
<evidence type="ECO:0000313" key="1">
    <source>
        <dbReference type="EMBL" id="KND61209.1"/>
    </source>
</evidence>
<evidence type="ECO:0000313" key="2">
    <source>
        <dbReference type="Proteomes" id="UP000036959"/>
    </source>
</evidence>
<dbReference type="Proteomes" id="UP000036959">
    <property type="component" value="Unassembled WGS sequence"/>
</dbReference>
<dbReference type="GO" id="GO:0003677">
    <property type="term" value="F:DNA binding"/>
    <property type="evidence" value="ECO:0007669"/>
    <property type="project" value="InterPro"/>
</dbReference>
<accession>A0A0L0MGW9</accession>
<dbReference type="GO" id="GO:0005524">
    <property type="term" value="F:ATP binding"/>
    <property type="evidence" value="ECO:0007669"/>
    <property type="project" value="InterPro"/>
</dbReference>
<dbReference type="InterPro" id="IPR000212">
    <property type="entry name" value="DNA_helicase_UvrD/REP"/>
</dbReference>
<dbReference type="PATRIC" id="fig|242163.4.peg.4245"/>
<dbReference type="PANTHER" id="PTHR11070">
    <property type="entry name" value="UVRD / RECB / PCRA DNA HELICASE FAMILY MEMBER"/>
    <property type="match status" value="1"/>
</dbReference>
<dbReference type="Gene3D" id="3.40.50.300">
    <property type="entry name" value="P-loop containing nucleotide triphosphate hydrolases"/>
    <property type="match status" value="1"/>
</dbReference>
<reference evidence="2" key="1">
    <citation type="submission" date="2015-06" db="EMBL/GenBank/DDBJ databases">
        <title>Comparative genomics of Burkholderia leaf nodule symbionts.</title>
        <authorList>
            <person name="Carlier A."/>
            <person name="Eberl L."/>
            <person name="Pinto-Carbo M."/>
        </authorList>
    </citation>
    <scope>NUCLEOTIDE SEQUENCE [LARGE SCALE GENOMIC DNA]</scope>
    <source>
        <strain evidence="2">UZHbot4</strain>
    </source>
</reference>
<sequence length="353" mass="40413">MDKRVIFAVAGSGKTTRLINELDLLKRVLLITYTESNYEEIRRRVLVKFGYLPDNITVCTYFTFLNSFCYRPLLLMKMQTKGIAFERPSNYSTRQKLKSRDRYVTESCRIYHARMAKALDVHGCIPALQRRLERYYDQVCVDEVQDIGGHHFNLLKQIVQANVAVLLVGDFYQHTYSTSADGAVNKGLHDSYDRFKDALRFAGLTVDTTSLLKSHRCSTTVCSFIREKIGVDIYAHSERYTQVSVVSELSEAAELYASPGTVKLFFQEHGRYGCYSQNWGDSKGRDHYQDVCVVLNAESWKRFSAGRLAEMAATSRNKLYVACSRARGDLYVMPDTLLKTFKKARDVRHAPSD</sequence>
<dbReference type="OrthoDB" id="5107704at2"/>
<dbReference type="RefSeq" id="WP_050452897.1">
    <property type="nucleotide sequence ID" value="NZ_LFJJ01000029.1"/>
</dbReference>
<proteinExistence type="predicted"/>
<dbReference type="SUPFAM" id="SSF52540">
    <property type="entry name" value="P-loop containing nucleoside triphosphate hydrolases"/>
    <property type="match status" value="1"/>
</dbReference>
<organism evidence="1 2">
    <name type="scientific">Candidatus Burkholderia verschuerenii</name>
    <dbReference type="NCBI Taxonomy" id="242163"/>
    <lineage>
        <taxon>Bacteria</taxon>
        <taxon>Pseudomonadati</taxon>
        <taxon>Pseudomonadota</taxon>
        <taxon>Betaproteobacteria</taxon>
        <taxon>Burkholderiales</taxon>
        <taxon>Burkholderiaceae</taxon>
        <taxon>Burkholderia</taxon>
    </lineage>
</organism>
<keyword evidence="2" id="KW-1185">Reference proteome</keyword>
<dbReference type="Pfam" id="PF13245">
    <property type="entry name" value="AAA_19"/>
    <property type="match status" value="1"/>
</dbReference>
<gene>
    <name evidence="1" type="ORF">BVER_03099c</name>
</gene>
<name>A0A0L0MGW9_9BURK</name>
<dbReference type="GO" id="GO:0003678">
    <property type="term" value="F:DNA helicase activity"/>
    <property type="evidence" value="ECO:0007669"/>
    <property type="project" value="InterPro"/>
</dbReference>
<dbReference type="AlphaFoldDB" id="A0A0L0MGW9"/>
<dbReference type="EMBL" id="LFJJ01000029">
    <property type="protein sequence ID" value="KND61209.1"/>
    <property type="molecule type" value="Genomic_DNA"/>
</dbReference>
<protein>
    <submittedName>
        <fullName evidence="1">Uncharacterized protein</fullName>
    </submittedName>
</protein>